<protein>
    <submittedName>
        <fullName evidence="9">Putative ABC transport system permease protein</fullName>
    </submittedName>
</protein>
<dbReference type="RefSeq" id="WP_141880049.1">
    <property type="nucleotide sequence ID" value="NZ_VFOM01000001.1"/>
</dbReference>
<dbReference type="Proteomes" id="UP000317998">
    <property type="component" value="Unassembled WGS sequence"/>
</dbReference>
<dbReference type="EMBL" id="VFOM01000001">
    <property type="protein sequence ID" value="TQL47841.1"/>
    <property type="molecule type" value="Genomic_DNA"/>
</dbReference>
<accession>A0A542YIJ4</accession>
<feature type="transmembrane region" description="Helical" evidence="7">
    <location>
        <begin position="226"/>
        <end position="250"/>
    </location>
</feature>
<feature type="transmembrane region" description="Helical" evidence="7">
    <location>
        <begin position="385"/>
        <end position="406"/>
    </location>
</feature>
<dbReference type="GO" id="GO:0022857">
    <property type="term" value="F:transmembrane transporter activity"/>
    <property type="evidence" value="ECO:0007669"/>
    <property type="project" value="TreeGrafter"/>
</dbReference>
<name>A0A542YIJ4_9MICO</name>
<evidence type="ECO:0000256" key="1">
    <source>
        <dbReference type="ARBA" id="ARBA00004651"/>
    </source>
</evidence>
<evidence type="ECO:0000313" key="10">
    <source>
        <dbReference type="Proteomes" id="UP000317998"/>
    </source>
</evidence>
<evidence type="ECO:0000259" key="8">
    <source>
        <dbReference type="Pfam" id="PF02687"/>
    </source>
</evidence>
<evidence type="ECO:0000256" key="5">
    <source>
        <dbReference type="ARBA" id="ARBA00023136"/>
    </source>
</evidence>
<dbReference type="PANTHER" id="PTHR30572">
    <property type="entry name" value="MEMBRANE COMPONENT OF TRANSPORTER-RELATED"/>
    <property type="match status" value="1"/>
</dbReference>
<dbReference type="OrthoDB" id="9780560at2"/>
<keyword evidence="2" id="KW-1003">Cell membrane</keyword>
<proteinExistence type="inferred from homology"/>
<keyword evidence="5 7" id="KW-0472">Membrane</keyword>
<dbReference type="GO" id="GO:0005886">
    <property type="term" value="C:plasma membrane"/>
    <property type="evidence" value="ECO:0007669"/>
    <property type="project" value="UniProtKB-SubCell"/>
</dbReference>
<feature type="domain" description="ABC3 transporter permease C-terminal" evidence="8">
    <location>
        <begin position="58"/>
        <end position="172"/>
    </location>
</feature>
<comment type="similarity">
    <text evidence="6">Belongs to the ABC-4 integral membrane protein family.</text>
</comment>
<feature type="transmembrane region" description="Helical" evidence="7">
    <location>
        <begin position="108"/>
        <end position="130"/>
    </location>
</feature>
<evidence type="ECO:0000256" key="7">
    <source>
        <dbReference type="SAM" id="Phobius"/>
    </source>
</evidence>
<keyword evidence="10" id="KW-1185">Reference proteome</keyword>
<comment type="caution">
    <text evidence="9">The sequence shown here is derived from an EMBL/GenBank/DDBJ whole genome shotgun (WGS) entry which is preliminary data.</text>
</comment>
<feature type="domain" description="ABC3 transporter permease C-terminal" evidence="8">
    <location>
        <begin position="336"/>
        <end position="458"/>
    </location>
</feature>
<dbReference type="InterPro" id="IPR050250">
    <property type="entry name" value="Macrolide_Exporter_MacB"/>
</dbReference>
<feature type="transmembrane region" description="Helical" evidence="7">
    <location>
        <begin position="150"/>
        <end position="169"/>
    </location>
</feature>
<keyword evidence="3 7" id="KW-0812">Transmembrane</keyword>
<sequence length="465" mass="47737">MKSMSLRDHVSSLVVTTLSASFGVALIQATSYLATMISADDIASHGSVQVALAMVAGVFIVIAVYVGSIVTANTFATIIAGRTRTIALMRLIGSSSAALRRSVATEGLLVGIFGAIAGTLLGLLISIAGLSAMVTSGFVPRLDYGTVDPLVVLPMVFVVLTTWWASWVGSKKVLAVTPIQATGAAQEPSREESMRRPVRNAMAGVLFFGGLVVLAAGVAIGMVSPLGFLVSFVGGMASFSGVVAGAHLVIPRLLAVSGRLLGSSSSARLAAQNGIRYPERSARTTIGLVIGVTLVTTFAVAAQGYLDMIRAAQVNEPESYQAVDSILLVTVGVFSVLIGFSALIAAIGMINNLSLSVLQRSRELGLLRALGFTARQVRAMIIAESVQLTVTGVGLGLILGVVYGWAGAQSLLGAIYGSPGLVAPSVPWLLLVVLVVGAGLLTLAAAQAPARRATRVSPVQALAVD</sequence>
<evidence type="ECO:0000256" key="4">
    <source>
        <dbReference type="ARBA" id="ARBA00022989"/>
    </source>
</evidence>
<gene>
    <name evidence="9" type="ORF">FB562_0912</name>
</gene>
<feature type="transmembrane region" description="Helical" evidence="7">
    <location>
        <begin position="286"/>
        <end position="306"/>
    </location>
</feature>
<dbReference type="PANTHER" id="PTHR30572:SF4">
    <property type="entry name" value="ABC TRANSPORTER PERMEASE YTRF"/>
    <property type="match status" value="1"/>
</dbReference>
<feature type="transmembrane region" description="Helical" evidence="7">
    <location>
        <begin position="200"/>
        <end position="220"/>
    </location>
</feature>
<keyword evidence="4 7" id="KW-1133">Transmembrane helix</keyword>
<organism evidence="9 10">
    <name type="scientific">Homoserinimonas aerilata</name>
    <dbReference type="NCBI Taxonomy" id="1162970"/>
    <lineage>
        <taxon>Bacteria</taxon>
        <taxon>Bacillati</taxon>
        <taxon>Actinomycetota</taxon>
        <taxon>Actinomycetes</taxon>
        <taxon>Micrococcales</taxon>
        <taxon>Microbacteriaceae</taxon>
        <taxon>Homoserinimonas</taxon>
    </lineage>
</organism>
<evidence type="ECO:0000256" key="3">
    <source>
        <dbReference type="ARBA" id="ARBA00022692"/>
    </source>
</evidence>
<feature type="transmembrane region" description="Helical" evidence="7">
    <location>
        <begin position="53"/>
        <end position="80"/>
    </location>
</feature>
<feature type="transmembrane region" description="Helical" evidence="7">
    <location>
        <begin position="326"/>
        <end position="350"/>
    </location>
</feature>
<dbReference type="AlphaFoldDB" id="A0A542YIJ4"/>
<reference evidence="9 10" key="1">
    <citation type="submission" date="2019-06" db="EMBL/GenBank/DDBJ databases">
        <title>Sequencing the genomes of 1000 actinobacteria strains.</title>
        <authorList>
            <person name="Klenk H.-P."/>
        </authorList>
    </citation>
    <scope>NUCLEOTIDE SEQUENCE [LARGE SCALE GENOMIC DNA]</scope>
    <source>
        <strain evidence="9 10">DSM 26477</strain>
    </source>
</reference>
<dbReference type="InterPro" id="IPR003838">
    <property type="entry name" value="ABC3_permease_C"/>
</dbReference>
<evidence type="ECO:0000313" key="9">
    <source>
        <dbReference type="EMBL" id="TQL47841.1"/>
    </source>
</evidence>
<feature type="transmembrane region" description="Helical" evidence="7">
    <location>
        <begin position="426"/>
        <end position="446"/>
    </location>
</feature>
<evidence type="ECO:0000256" key="6">
    <source>
        <dbReference type="ARBA" id="ARBA00038076"/>
    </source>
</evidence>
<evidence type="ECO:0000256" key="2">
    <source>
        <dbReference type="ARBA" id="ARBA00022475"/>
    </source>
</evidence>
<comment type="subcellular location">
    <subcellularLocation>
        <location evidence="1">Cell membrane</location>
        <topology evidence="1">Multi-pass membrane protein</topology>
    </subcellularLocation>
</comment>
<dbReference type="Pfam" id="PF02687">
    <property type="entry name" value="FtsX"/>
    <property type="match status" value="2"/>
</dbReference>